<evidence type="ECO:0000313" key="6">
    <source>
        <dbReference type="Proteomes" id="UP000477285"/>
    </source>
</evidence>
<evidence type="ECO:0000313" key="5">
    <source>
        <dbReference type="Proteomes" id="UP000477156"/>
    </source>
</evidence>
<name>A0A174HK19_9FIRM</name>
<evidence type="ECO:0000313" key="1">
    <source>
        <dbReference type="EMBL" id="CUO73460.1"/>
    </source>
</evidence>
<reference evidence="5 6" key="2">
    <citation type="journal article" date="2019" name="Nat. Med.">
        <title>A library of human gut bacterial isolates paired with longitudinal multiomics data enables mechanistic microbiome research.</title>
        <authorList>
            <person name="Poyet M."/>
            <person name="Groussin M."/>
            <person name="Gibbons S.M."/>
            <person name="Avila-Pacheco J."/>
            <person name="Jiang X."/>
            <person name="Kearney S.M."/>
            <person name="Perrotta A.R."/>
            <person name="Berdy B."/>
            <person name="Zhao S."/>
            <person name="Lieberman T.D."/>
            <person name="Swanson P.K."/>
            <person name="Smith M."/>
            <person name="Roesemann S."/>
            <person name="Alexander J.E."/>
            <person name="Rich S.A."/>
            <person name="Livny J."/>
            <person name="Vlamakis H."/>
            <person name="Clish C."/>
            <person name="Bullock K."/>
            <person name="Deik A."/>
            <person name="Scott J."/>
            <person name="Pierce K.A."/>
            <person name="Xavier R.J."/>
            <person name="Alm E.J."/>
        </authorList>
    </citation>
    <scope>NUCLEOTIDE SEQUENCE [LARGE SCALE GENOMIC DNA]</scope>
    <source>
        <strain evidence="2 6">BIOML-A1</strain>
        <strain evidence="3 5">BIOML-A12</strain>
    </source>
</reference>
<gene>
    <name evidence="1" type="ORF">ERS852478_03739</name>
    <name evidence="3" type="ORF">GT712_18725</name>
    <name evidence="2" type="ORF">GT728_19095</name>
</gene>
<dbReference type="AlphaFoldDB" id="A0A174HK19"/>
<evidence type="ECO:0000313" key="2">
    <source>
        <dbReference type="EMBL" id="MZL35221.1"/>
    </source>
</evidence>
<dbReference type="EMBL" id="WWVF01000063">
    <property type="protein sequence ID" value="MZS91016.1"/>
    <property type="molecule type" value="Genomic_DNA"/>
</dbReference>
<protein>
    <recommendedName>
        <fullName evidence="7">Rpn family recombination-promoting nuclease/putative transposase</fullName>
    </recommendedName>
</protein>
<organism evidence="1 4">
    <name type="scientific">Blautia wexlerae</name>
    <dbReference type="NCBI Taxonomy" id="418240"/>
    <lineage>
        <taxon>Bacteria</taxon>
        <taxon>Bacillati</taxon>
        <taxon>Bacillota</taxon>
        <taxon>Clostridia</taxon>
        <taxon>Lachnospirales</taxon>
        <taxon>Lachnospiraceae</taxon>
        <taxon>Blautia</taxon>
    </lineage>
</organism>
<evidence type="ECO:0000313" key="4">
    <source>
        <dbReference type="Proteomes" id="UP000095431"/>
    </source>
</evidence>
<dbReference type="EMBL" id="WWVQ01000080">
    <property type="protein sequence ID" value="MZL35221.1"/>
    <property type="molecule type" value="Genomic_DNA"/>
</dbReference>
<dbReference type="Proteomes" id="UP000095431">
    <property type="component" value="Unassembled WGS sequence"/>
</dbReference>
<dbReference type="Proteomes" id="UP000477285">
    <property type="component" value="Unassembled WGS sequence"/>
</dbReference>
<proteinExistence type="predicted"/>
<evidence type="ECO:0008006" key="7">
    <source>
        <dbReference type="Google" id="ProtNLM"/>
    </source>
</evidence>
<sequence length="275" mass="31718">MANAKHEDAVMKMGFDYFRNTILKTLGIDYQYEEIGPTELVELTIQSLYMDFTFLTTGGFYIHTEFQTTDKKEADLRRFHAYDAVYSNKTGKKVITYVIYSGGITNVKSELDCGLYTYRVQPIYLKDKNADEVFRKLKQKQDNGDVFTEDDYAALSLTPLMSGKMSRKDMFKEAICLAKPNIELSAEKATAMLYTLADKFLDRAELDEIKEVMRMTRLGQMLMDEGMEKGIELKETDSIKKLMKNMNLTIDQAMNALEVPTDKREKYRKTITPDN</sequence>
<evidence type="ECO:0000313" key="3">
    <source>
        <dbReference type="EMBL" id="MZS91016.1"/>
    </source>
</evidence>
<dbReference type="RefSeq" id="WP_055059820.1">
    <property type="nucleotide sequence ID" value="NZ_BTHH01000002.1"/>
</dbReference>
<accession>A0A174HK19</accession>
<dbReference type="Proteomes" id="UP000477156">
    <property type="component" value="Unassembled WGS sequence"/>
</dbReference>
<dbReference type="EMBL" id="CYZN01000046">
    <property type="protein sequence ID" value="CUO73460.1"/>
    <property type="molecule type" value="Genomic_DNA"/>
</dbReference>
<reference evidence="1 4" key="1">
    <citation type="submission" date="2015-09" db="EMBL/GenBank/DDBJ databases">
        <authorList>
            <consortium name="Pathogen Informatics"/>
        </authorList>
    </citation>
    <scope>NUCLEOTIDE SEQUENCE [LARGE SCALE GENOMIC DNA]</scope>
    <source>
        <strain evidence="1 4">2789STDY5834863</strain>
    </source>
</reference>